<gene>
    <name evidence="10" type="ORF">cyc_04147</name>
</gene>
<dbReference type="InParanoid" id="A0A1D3CWS0"/>
<name>A0A1D3CWS0_9EIME</name>
<comment type="caution">
    <text evidence="10">The sequence shown here is derived from an EMBL/GenBank/DDBJ whole genome shotgun (WGS) entry which is preliminary data.</text>
</comment>
<evidence type="ECO:0000256" key="8">
    <source>
        <dbReference type="ARBA" id="ARBA00022942"/>
    </source>
</evidence>
<dbReference type="InterPro" id="IPR000243">
    <property type="entry name" value="Pept_T1A_subB"/>
</dbReference>
<dbReference type="InterPro" id="IPR029055">
    <property type="entry name" value="Ntn_hydrolases_N"/>
</dbReference>
<dbReference type="FunCoup" id="A0A1D3CWS0">
    <property type="interactions" value="343"/>
</dbReference>
<accession>A0A1D3CWS0</accession>
<evidence type="ECO:0000256" key="1">
    <source>
        <dbReference type="ARBA" id="ARBA00001198"/>
    </source>
</evidence>
<dbReference type="GO" id="GO:0005634">
    <property type="term" value="C:nucleus"/>
    <property type="evidence" value="ECO:0007669"/>
    <property type="project" value="UniProtKB-SubCell"/>
</dbReference>
<dbReference type="GO" id="GO:0005737">
    <property type="term" value="C:cytoplasm"/>
    <property type="evidence" value="ECO:0007669"/>
    <property type="project" value="TreeGrafter"/>
</dbReference>
<keyword evidence="4" id="KW-0963">Cytoplasm</keyword>
<evidence type="ECO:0000256" key="6">
    <source>
        <dbReference type="ARBA" id="ARBA00022698"/>
    </source>
</evidence>
<dbReference type="EC" id="3.4.25.1" evidence="3"/>
<reference evidence="10 11" key="1">
    <citation type="journal article" date="2016" name="BMC Genomics">
        <title>Comparative genomics reveals Cyclospora cayetanensis possesses coccidia-like metabolism and invasion components but unique surface antigens.</title>
        <authorList>
            <person name="Liu S."/>
            <person name="Wang L."/>
            <person name="Zheng H."/>
            <person name="Xu Z."/>
            <person name="Roellig D.M."/>
            <person name="Li N."/>
            <person name="Frace M.A."/>
            <person name="Tang K."/>
            <person name="Arrowood M.J."/>
            <person name="Moss D.M."/>
            <person name="Zhang L."/>
            <person name="Feng Y."/>
            <person name="Xiao L."/>
        </authorList>
    </citation>
    <scope>NUCLEOTIDE SEQUENCE [LARGE SCALE GENOMIC DNA]</scope>
    <source>
        <strain evidence="10 11">CHN_HEN01</strain>
    </source>
</reference>
<evidence type="ECO:0000256" key="9">
    <source>
        <dbReference type="PIRSR" id="PIRSR600243-1"/>
    </source>
</evidence>
<dbReference type="EMBL" id="JROU02001673">
    <property type="protein sequence ID" value="OEH75650.1"/>
    <property type="molecule type" value="Genomic_DNA"/>
</dbReference>
<dbReference type="InterPro" id="IPR023333">
    <property type="entry name" value="Proteasome_suB-type"/>
</dbReference>
<dbReference type="SUPFAM" id="SSF56235">
    <property type="entry name" value="N-terminal nucleophile aminohydrolases (Ntn hydrolases)"/>
    <property type="match status" value="1"/>
</dbReference>
<evidence type="ECO:0000256" key="2">
    <source>
        <dbReference type="ARBA" id="ARBA00004123"/>
    </source>
</evidence>
<dbReference type="CDD" id="cd03762">
    <property type="entry name" value="proteasome_beta_type_6"/>
    <property type="match status" value="1"/>
</dbReference>
<keyword evidence="6" id="KW-0888">Threonine protease</keyword>
<dbReference type="Gene3D" id="3.60.20.10">
    <property type="entry name" value="Glutamine Phosphoribosylpyrophosphate, subunit 1, domain 1"/>
    <property type="match status" value="1"/>
</dbReference>
<evidence type="ECO:0000313" key="10">
    <source>
        <dbReference type="EMBL" id="OEH75650.1"/>
    </source>
</evidence>
<evidence type="ECO:0000256" key="4">
    <source>
        <dbReference type="ARBA" id="ARBA00022490"/>
    </source>
</evidence>
<dbReference type="PRINTS" id="PR00141">
    <property type="entry name" value="PROTEASOME"/>
</dbReference>
<organism evidence="10 11">
    <name type="scientific">Cyclospora cayetanensis</name>
    <dbReference type="NCBI Taxonomy" id="88456"/>
    <lineage>
        <taxon>Eukaryota</taxon>
        <taxon>Sar</taxon>
        <taxon>Alveolata</taxon>
        <taxon>Apicomplexa</taxon>
        <taxon>Conoidasida</taxon>
        <taxon>Coccidia</taxon>
        <taxon>Eucoccidiorida</taxon>
        <taxon>Eimeriorina</taxon>
        <taxon>Eimeriidae</taxon>
        <taxon>Cyclospora</taxon>
    </lineage>
</organism>
<dbReference type="PANTHER" id="PTHR32194:SF0">
    <property type="entry name" value="ATP-DEPENDENT PROTEASE SUBUNIT HSLV"/>
    <property type="match status" value="1"/>
</dbReference>
<dbReference type="GO" id="GO:0051603">
    <property type="term" value="P:proteolysis involved in protein catabolic process"/>
    <property type="evidence" value="ECO:0007669"/>
    <property type="project" value="InterPro"/>
</dbReference>
<protein>
    <recommendedName>
        <fullName evidence="3">proteasome endopeptidase complex</fullName>
        <ecNumber evidence="3">3.4.25.1</ecNumber>
    </recommendedName>
</protein>
<dbReference type="PANTHER" id="PTHR32194">
    <property type="entry name" value="METALLOPROTEASE TLDD"/>
    <property type="match status" value="1"/>
</dbReference>
<evidence type="ECO:0000313" key="11">
    <source>
        <dbReference type="Proteomes" id="UP000095192"/>
    </source>
</evidence>
<dbReference type="GO" id="GO:0019774">
    <property type="term" value="C:proteasome core complex, beta-subunit complex"/>
    <property type="evidence" value="ECO:0007669"/>
    <property type="project" value="UniProtKB-ARBA"/>
</dbReference>
<sequence length="248" mass="25865">MCASKMLQVALDSDGLPCVVTGSVAPGCNMGTSTGAPPAAGAVETGTTIVACCFSGGVVLGADTRTSAGSYVVNRAARKITKLADRICVCRSGSAADTQALAQIARFQTQLYAQELPIQFRGEARVKVVAHLMQQMSYEYKDQLTAGLIVAGWDSVDGPQAYSIPIGGSCIPVKYTAGGSGSVFITAFLDSQYRPDLTREEAVQLVSRAVAHAISRDGSSGGMVRLVTIEKDGMSEYCIEGNNLPVDP</sequence>
<dbReference type="VEuPathDB" id="ToxoDB:LOC34620718"/>
<evidence type="ECO:0000256" key="3">
    <source>
        <dbReference type="ARBA" id="ARBA00012039"/>
    </source>
</evidence>
<keyword evidence="7" id="KW-0378">Hydrolase</keyword>
<dbReference type="PROSITE" id="PS51476">
    <property type="entry name" value="PROTEASOME_BETA_2"/>
    <property type="match status" value="1"/>
</dbReference>
<dbReference type="InterPro" id="IPR001353">
    <property type="entry name" value="Proteasome_sua/b"/>
</dbReference>
<dbReference type="VEuPathDB" id="ToxoDB:cyc_04147"/>
<feature type="active site" description="Nucleophile" evidence="9">
    <location>
        <position position="47"/>
    </location>
</feature>
<evidence type="ECO:0000256" key="5">
    <source>
        <dbReference type="ARBA" id="ARBA00022670"/>
    </source>
</evidence>
<dbReference type="Proteomes" id="UP000095192">
    <property type="component" value="Unassembled WGS sequence"/>
</dbReference>
<proteinExistence type="predicted"/>
<dbReference type="AlphaFoldDB" id="A0A1D3CWS0"/>
<comment type="subcellular location">
    <subcellularLocation>
        <location evidence="2">Nucleus</location>
    </subcellularLocation>
</comment>
<keyword evidence="11" id="KW-1185">Reference proteome</keyword>
<keyword evidence="5" id="KW-0645">Protease</keyword>
<evidence type="ECO:0000256" key="7">
    <source>
        <dbReference type="ARBA" id="ARBA00022801"/>
    </source>
</evidence>
<dbReference type="Pfam" id="PF00227">
    <property type="entry name" value="Proteasome"/>
    <property type="match status" value="1"/>
</dbReference>
<dbReference type="GO" id="GO:0004298">
    <property type="term" value="F:threonine-type endopeptidase activity"/>
    <property type="evidence" value="ECO:0007669"/>
    <property type="project" value="UniProtKB-KW"/>
</dbReference>
<keyword evidence="8 10" id="KW-0647">Proteasome</keyword>
<comment type="catalytic activity">
    <reaction evidence="1">
        <text>Cleavage of peptide bonds with very broad specificity.</text>
        <dbReference type="EC" id="3.4.25.1"/>
    </reaction>
</comment>